<feature type="domain" description="HTH marR-type" evidence="1">
    <location>
        <begin position="11"/>
        <end position="147"/>
    </location>
</feature>
<keyword evidence="3" id="KW-1185">Reference proteome</keyword>
<dbReference type="RefSeq" id="WP_013461071.1">
    <property type="nucleotide sequence ID" value="NC_014762.1"/>
</dbReference>
<dbReference type="KEGG" id="sku:Sulku_2214"/>
<gene>
    <name evidence="2" type="ordered locus">Sulku_2214</name>
</gene>
<dbReference type="GO" id="GO:0003700">
    <property type="term" value="F:DNA-binding transcription factor activity"/>
    <property type="evidence" value="ECO:0007669"/>
    <property type="project" value="InterPro"/>
</dbReference>
<dbReference type="PANTHER" id="PTHR33164:SF101">
    <property type="entry name" value="TRANSCRIPTIONAL REPRESSOR MPRA"/>
    <property type="match status" value="1"/>
</dbReference>
<dbReference type="Proteomes" id="UP000008721">
    <property type="component" value="Chromosome"/>
</dbReference>
<accession>E4TWM8</accession>
<dbReference type="Gene3D" id="1.10.10.10">
    <property type="entry name" value="Winged helix-like DNA-binding domain superfamily/Winged helix DNA-binding domain"/>
    <property type="match status" value="1"/>
</dbReference>
<sequence>MKRVKSYGKHADIVLRAHIELSRSLTKIRAKETVWLANHDLTLPQFGILESLYHLGRLTVGQITTLTLSTPGNITVVIKNLQSKGLIQTIPSPEDRRIKILAITDEGSEIMKAIFQTHVDNLTGWYDKALNEEEVQTLSHLLRKLEKAQ</sequence>
<reference evidence="2 3" key="1">
    <citation type="journal article" date="2012" name="Stand. Genomic Sci.">
        <title>Complete genome sequence of the sulfur compounds oxidizing chemolithoautotroph Sulfuricurvum kujiense type strain (YK-1(T)).</title>
        <authorList>
            <person name="Han C."/>
            <person name="Kotsyurbenko O."/>
            <person name="Chertkov O."/>
            <person name="Held B."/>
            <person name="Lapidus A."/>
            <person name="Nolan M."/>
            <person name="Lucas S."/>
            <person name="Hammon N."/>
            <person name="Deshpande S."/>
            <person name="Cheng J.F."/>
            <person name="Tapia R."/>
            <person name="Goodwin L.A."/>
            <person name="Pitluck S."/>
            <person name="Liolios K."/>
            <person name="Pagani I."/>
            <person name="Ivanova N."/>
            <person name="Mavromatis K."/>
            <person name="Mikhailova N."/>
            <person name="Pati A."/>
            <person name="Chen A."/>
            <person name="Palaniappan K."/>
            <person name="Land M."/>
            <person name="Hauser L."/>
            <person name="Chang Y.J."/>
            <person name="Jeffries C.D."/>
            <person name="Brambilla E.M."/>
            <person name="Rohde M."/>
            <person name="Spring S."/>
            <person name="Sikorski J."/>
            <person name="Goker M."/>
            <person name="Woyke T."/>
            <person name="Bristow J."/>
            <person name="Eisen J.A."/>
            <person name="Markowitz V."/>
            <person name="Hugenholtz P."/>
            <person name="Kyrpides N.C."/>
            <person name="Klenk H.P."/>
            <person name="Detter J.C."/>
        </authorList>
    </citation>
    <scope>NUCLEOTIDE SEQUENCE [LARGE SCALE GENOMIC DNA]</scope>
    <source>
        <strain evidence="3">ATCC BAA-921 / DSM 16994 / JCM 11577 / YK-1</strain>
    </source>
</reference>
<evidence type="ECO:0000313" key="2">
    <source>
        <dbReference type="EMBL" id="ADR34874.1"/>
    </source>
</evidence>
<evidence type="ECO:0000259" key="1">
    <source>
        <dbReference type="PROSITE" id="PS50995"/>
    </source>
</evidence>
<evidence type="ECO:0000313" key="3">
    <source>
        <dbReference type="Proteomes" id="UP000008721"/>
    </source>
</evidence>
<dbReference type="InterPro" id="IPR036390">
    <property type="entry name" value="WH_DNA-bd_sf"/>
</dbReference>
<dbReference type="InterPro" id="IPR039422">
    <property type="entry name" value="MarR/SlyA-like"/>
</dbReference>
<dbReference type="OrthoDB" id="9799747at2"/>
<dbReference type="SUPFAM" id="SSF46785">
    <property type="entry name" value="Winged helix' DNA-binding domain"/>
    <property type="match status" value="1"/>
</dbReference>
<dbReference type="eggNOG" id="COG1846">
    <property type="taxonomic scope" value="Bacteria"/>
</dbReference>
<dbReference type="PANTHER" id="PTHR33164">
    <property type="entry name" value="TRANSCRIPTIONAL REGULATOR, MARR FAMILY"/>
    <property type="match status" value="1"/>
</dbReference>
<dbReference type="EMBL" id="CP002355">
    <property type="protein sequence ID" value="ADR34874.1"/>
    <property type="molecule type" value="Genomic_DNA"/>
</dbReference>
<dbReference type="SMART" id="SM00347">
    <property type="entry name" value="HTH_MARR"/>
    <property type="match status" value="1"/>
</dbReference>
<dbReference type="Pfam" id="PF01047">
    <property type="entry name" value="MarR"/>
    <property type="match status" value="1"/>
</dbReference>
<dbReference type="PROSITE" id="PS50995">
    <property type="entry name" value="HTH_MARR_2"/>
    <property type="match status" value="1"/>
</dbReference>
<dbReference type="AlphaFoldDB" id="E4TWM8"/>
<name>E4TWM8_SULKY</name>
<dbReference type="PRINTS" id="PR00598">
    <property type="entry name" value="HTHMARR"/>
</dbReference>
<protein>
    <submittedName>
        <fullName evidence="2">Transcriptional regulator, MarR family</fullName>
    </submittedName>
</protein>
<dbReference type="InterPro" id="IPR036388">
    <property type="entry name" value="WH-like_DNA-bd_sf"/>
</dbReference>
<proteinExistence type="predicted"/>
<organism evidence="2 3">
    <name type="scientific">Sulfuricurvum kujiense (strain ATCC BAA-921 / DSM 16994 / JCM 11577 / YK-1)</name>
    <dbReference type="NCBI Taxonomy" id="709032"/>
    <lineage>
        <taxon>Bacteria</taxon>
        <taxon>Pseudomonadati</taxon>
        <taxon>Campylobacterota</taxon>
        <taxon>Epsilonproteobacteria</taxon>
        <taxon>Campylobacterales</taxon>
        <taxon>Sulfurimonadaceae</taxon>
        <taxon>Sulfuricurvum</taxon>
    </lineage>
</organism>
<dbReference type="HOGENOM" id="CLU_083287_27_2_7"/>
<dbReference type="InterPro" id="IPR000835">
    <property type="entry name" value="HTH_MarR-typ"/>
</dbReference>
<dbReference type="GO" id="GO:0006950">
    <property type="term" value="P:response to stress"/>
    <property type="evidence" value="ECO:0007669"/>
    <property type="project" value="TreeGrafter"/>
</dbReference>
<dbReference type="STRING" id="709032.Sulku_2214"/>